<proteinExistence type="predicted"/>
<protein>
    <recommendedName>
        <fullName evidence="4">LamG-like jellyroll fold domain-containing protein</fullName>
    </recommendedName>
</protein>
<dbReference type="Gene3D" id="2.60.120.200">
    <property type="match status" value="1"/>
</dbReference>
<evidence type="ECO:0000256" key="3">
    <source>
        <dbReference type="SAM" id="MobiDB-lite"/>
    </source>
</evidence>
<feature type="region of interest" description="Disordered" evidence="3">
    <location>
        <begin position="405"/>
        <end position="526"/>
    </location>
</feature>
<feature type="region of interest" description="Disordered" evidence="3">
    <location>
        <begin position="322"/>
        <end position="342"/>
    </location>
</feature>
<dbReference type="SUPFAM" id="SSF49899">
    <property type="entry name" value="Concanavalin A-like lectins/glucanases"/>
    <property type="match status" value="1"/>
</dbReference>
<organism evidence="5 6">
    <name type="scientific">Brachybacterium alimentarium</name>
    <dbReference type="NCBI Taxonomy" id="47845"/>
    <lineage>
        <taxon>Bacteria</taxon>
        <taxon>Bacillati</taxon>
        <taxon>Actinomycetota</taxon>
        <taxon>Actinomycetes</taxon>
        <taxon>Micrococcales</taxon>
        <taxon>Dermabacteraceae</taxon>
        <taxon>Brachybacterium</taxon>
    </lineage>
</organism>
<evidence type="ECO:0000313" key="6">
    <source>
        <dbReference type="Proteomes" id="UP000218598"/>
    </source>
</evidence>
<name>A0A2A3YDS0_9MICO</name>
<dbReference type="InterPro" id="IPR006558">
    <property type="entry name" value="LamG-like"/>
</dbReference>
<evidence type="ECO:0000313" key="5">
    <source>
        <dbReference type="EMBL" id="PCC37912.1"/>
    </source>
</evidence>
<feature type="compositionally biased region" description="Acidic residues" evidence="3">
    <location>
        <begin position="482"/>
        <end position="493"/>
    </location>
</feature>
<reference evidence="5 6" key="1">
    <citation type="journal article" date="2017" name="Elife">
        <title>Extensive horizontal gene transfer in cheese-associated bacteria.</title>
        <authorList>
            <person name="Bonham K.S."/>
            <person name="Wolfe B.E."/>
            <person name="Dutton R.J."/>
        </authorList>
    </citation>
    <scope>NUCLEOTIDE SEQUENCE [LARGE SCALE GENOMIC DNA]</scope>
    <source>
        <strain evidence="5 6">341_9</strain>
    </source>
</reference>
<dbReference type="InterPro" id="IPR013320">
    <property type="entry name" value="ConA-like_dom_sf"/>
</dbReference>
<keyword evidence="2" id="KW-1015">Disulfide bond</keyword>
<sequence>MTGWVRRVACAPSARPRRFASSARHGGPGSIASCAARPLLTPGASMSATSWRSAPLTLAVAVALGLTPTLTSAAHALPALAISAPAHPAAPTARDALPSAAVEAPEPDVLDVDIADSGLQEQTSDRTVTPFGPEPTIAEDPALGREVASYDGTGATRYDFADGFERTAHAVTLECTVRFDDGLTTGTDEATGNFCGAKEAGGYSLTAYGSTLKMVVNIEGTYYSAGTEIDEGVWYHVTGTWDGETVALHLNGEKVAETPTEGSTVTPPTAAARQFFLGADTNSTGSPQFHGTVSVADAGIYSRALTAQEVTARYARSFADRSTEQVSFTPTSPAEGSELTSPTTLAGTLENPELLAAPLTYTLDGAEIALGDEVGPGLSAGDHVLAWSGLDAFGEEITGEITFSSSSIPVGAGASQRPGARSAQLTATADSPTGDDLRTTFLEGDLSSATGTEQGVITPADIADDGSVPGDVELQDAASVEDPLDPTDREELESPVSQQVPPCAPRSRSRRPDRPSCGEVRSTPPARCACCC</sequence>
<feature type="compositionally biased region" description="Polar residues" evidence="3">
    <location>
        <begin position="324"/>
        <end position="342"/>
    </location>
</feature>
<feature type="domain" description="LamG-like jellyroll fold" evidence="4">
    <location>
        <begin position="169"/>
        <end position="308"/>
    </location>
</feature>
<evidence type="ECO:0000256" key="2">
    <source>
        <dbReference type="ARBA" id="ARBA00023157"/>
    </source>
</evidence>
<feature type="region of interest" description="Disordered" evidence="3">
    <location>
        <begin position="118"/>
        <end position="139"/>
    </location>
</feature>
<gene>
    <name evidence="5" type="ORF">CIK66_16840</name>
</gene>
<comment type="caution">
    <text evidence="5">The sequence shown here is derived from an EMBL/GenBank/DDBJ whole genome shotgun (WGS) entry which is preliminary data.</text>
</comment>
<dbReference type="Pfam" id="PF13385">
    <property type="entry name" value="Laminin_G_3"/>
    <property type="match status" value="1"/>
</dbReference>
<keyword evidence="1" id="KW-0732">Signal</keyword>
<accession>A0A2A3YDS0</accession>
<dbReference type="Proteomes" id="UP000218598">
    <property type="component" value="Unassembled WGS sequence"/>
</dbReference>
<dbReference type="EMBL" id="NRGR01000032">
    <property type="protein sequence ID" value="PCC37912.1"/>
    <property type="molecule type" value="Genomic_DNA"/>
</dbReference>
<evidence type="ECO:0000259" key="4">
    <source>
        <dbReference type="SMART" id="SM00560"/>
    </source>
</evidence>
<keyword evidence="6" id="KW-1185">Reference proteome</keyword>
<dbReference type="AlphaFoldDB" id="A0A2A3YDS0"/>
<evidence type="ECO:0000256" key="1">
    <source>
        <dbReference type="ARBA" id="ARBA00022729"/>
    </source>
</evidence>
<dbReference type="SMART" id="SM00560">
    <property type="entry name" value="LamGL"/>
    <property type="match status" value="1"/>
</dbReference>